<keyword evidence="3 10" id="KW-0444">Lipid biosynthesis</keyword>
<evidence type="ECO:0000256" key="8">
    <source>
        <dbReference type="ARBA" id="ARBA00023136"/>
    </source>
</evidence>
<dbReference type="GO" id="GO:0102965">
    <property type="term" value="F:alcohol-forming long-chain fatty acyl-CoA reductase activity"/>
    <property type="evidence" value="ECO:0007669"/>
    <property type="project" value="UniProtKB-EC"/>
</dbReference>
<dbReference type="EC" id="1.2.1.84" evidence="10"/>
<dbReference type="AlphaFoldDB" id="A0A6L2Q4I8"/>
<comment type="subcellular location">
    <subcellularLocation>
        <location evidence="1">Membrane</location>
        <topology evidence="1">Multi-pass membrane protein</topology>
    </subcellularLocation>
</comment>
<dbReference type="CDD" id="cd05236">
    <property type="entry name" value="FAR-N_SDR_e"/>
    <property type="match status" value="1"/>
</dbReference>
<protein>
    <recommendedName>
        <fullName evidence="10">Fatty acyl-CoA reductase</fullName>
        <ecNumber evidence="10">1.2.1.84</ecNumber>
    </recommendedName>
</protein>
<comment type="function">
    <text evidence="10">Catalyzes the reduction of fatty acyl-CoA to fatty alcohols.</text>
</comment>
<evidence type="ECO:0000256" key="5">
    <source>
        <dbReference type="ARBA" id="ARBA00022857"/>
    </source>
</evidence>
<dbReference type="InterPro" id="IPR036291">
    <property type="entry name" value="NAD(P)-bd_dom_sf"/>
</dbReference>
<feature type="domain" description="Thioester reductase (TE)" evidence="11">
    <location>
        <begin position="17"/>
        <end position="287"/>
    </location>
</feature>
<dbReference type="EMBL" id="BLKM01012535">
    <property type="protein sequence ID" value="GFG36767.1"/>
    <property type="molecule type" value="Genomic_DNA"/>
</dbReference>
<evidence type="ECO:0000256" key="4">
    <source>
        <dbReference type="ARBA" id="ARBA00022692"/>
    </source>
</evidence>
<keyword evidence="13" id="KW-1185">Reference proteome</keyword>
<keyword evidence="6" id="KW-1133">Transmembrane helix</keyword>
<evidence type="ECO:0000313" key="12">
    <source>
        <dbReference type="EMBL" id="GFG36767.1"/>
    </source>
</evidence>
<evidence type="ECO:0000313" key="13">
    <source>
        <dbReference type="Proteomes" id="UP000502823"/>
    </source>
</evidence>
<keyword evidence="4" id="KW-0812">Transmembrane</keyword>
<keyword evidence="10" id="KW-0560">Oxidoreductase</keyword>
<comment type="caution">
    <text evidence="12">The sequence shown here is derived from an EMBL/GenBank/DDBJ whole genome shotgun (WGS) entry which is preliminary data.</text>
</comment>
<evidence type="ECO:0000256" key="2">
    <source>
        <dbReference type="ARBA" id="ARBA00005928"/>
    </source>
</evidence>
<dbReference type="PANTHER" id="PTHR11011:SF116">
    <property type="entry name" value="FATTY ACYL-COA REDUCTASE CG5065-RELATED"/>
    <property type="match status" value="1"/>
</dbReference>
<evidence type="ECO:0000256" key="7">
    <source>
        <dbReference type="ARBA" id="ARBA00023098"/>
    </source>
</evidence>
<dbReference type="Pfam" id="PF07993">
    <property type="entry name" value="NAD_binding_4"/>
    <property type="match status" value="1"/>
</dbReference>
<comment type="similarity">
    <text evidence="2 10">Belongs to the fatty acyl-CoA reductase family.</text>
</comment>
<dbReference type="SUPFAM" id="SSF51735">
    <property type="entry name" value="NAD(P)-binding Rossmann-fold domains"/>
    <property type="match status" value="1"/>
</dbReference>
<dbReference type="PANTHER" id="PTHR11011">
    <property type="entry name" value="MALE STERILITY PROTEIN 2-RELATED"/>
    <property type="match status" value="1"/>
</dbReference>
<dbReference type="GO" id="GO:0016020">
    <property type="term" value="C:membrane"/>
    <property type="evidence" value="ECO:0007669"/>
    <property type="project" value="UniProtKB-SubCell"/>
</dbReference>
<gene>
    <name evidence="12" type="ORF">Cfor_01975</name>
</gene>
<evidence type="ECO:0000256" key="10">
    <source>
        <dbReference type="RuleBase" id="RU363097"/>
    </source>
</evidence>
<dbReference type="InParanoid" id="A0A6L2Q4I8"/>
<dbReference type="GO" id="GO:0080019">
    <property type="term" value="F:alcohol-forming very long-chain fatty acyl-CoA reductase activity"/>
    <property type="evidence" value="ECO:0007669"/>
    <property type="project" value="InterPro"/>
</dbReference>
<keyword evidence="7 10" id="KW-0443">Lipid metabolism</keyword>
<dbReference type="Proteomes" id="UP000502823">
    <property type="component" value="Unassembled WGS sequence"/>
</dbReference>
<dbReference type="GO" id="GO:0035336">
    <property type="term" value="P:long-chain fatty-acyl-CoA metabolic process"/>
    <property type="evidence" value="ECO:0007669"/>
    <property type="project" value="TreeGrafter"/>
</dbReference>
<reference evidence="13" key="1">
    <citation type="submission" date="2020-01" db="EMBL/GenBank/DDBJ databases">
        <title>Draft genome sequence of the Termite Coptotermes fromosanus.</title>
        <authorList>
            <person name="Itakura S."/>
            <person name="Yosikawa Y."/>
            <person name="Umezawa K."/>
        </authorList>
    </citation>
    <scope>NUCLEOTIDE SEQUENCE [LARGE SCALE GENOMIC DNA]</scope>
</reference>
<dbReference type="GO" id="GO:0005777">
    <property type="term" value="C:peroxisome"/>
    <property type="evidence" value="ECO:0007669"/>
    <property type="project" value="TreeGrafter"/>
</dbReference>
<dbReference type="InterPro" id="IPR026055">
    <property type="entry name" value="FAR"/>
</dbReference>
<comment type="catalytic activity">
    <reaction evidence="9 10">
        <text>a long-chain fatty acyl-CoA + 2 NADPH + 2 H(+) = a long-chain primary fatty alcohol + 2 NADP(+) + CoA</text>
        <dbReference type="Rhea" id="RHEA:52716"/>
        <dbReference type="ChEBI" id="CHEBI:15378"/>
        <dbReference type="ChEBI" id="CHEBI:57287"/>
        <dbReference type="ChEBI" id="CHEBI:57783"/>
        <dbReference type="ChEBI" id="CHEBI:58349"/>
        <dbReference type="ChEBI" id="CHEBI:77396"/>
        <dbReference type="ChEBI" id="CHEBI:83139"/>
        <dbReference type="EC" id="1.2.1.84"/>
    </reaction>
</comment>
<dbReference type="OrthoDB" id="429813at2759"/>
<dbReference type="FunFam" id="3.40.50.720:FF:000143">
    <property type="entry name" value="Fatty acyl-CoA reductase"/>
    <property type="match status" value="1"/>
</dbReference>
<evidence type="ECO:0000256" key="1">
    <source>
        <dbReference type="ARBA" id="ARBA00004141"/>
    </source>
</evidence>
<keyword evidence="8" id="KW-0472">Membrane</keyword>
<sequence length="420" mass="47140">MELTPIQLFYKGRSVLVTGATGFCGKALLEKLLRSCADVGKIYLLMRPKRGEDLSIRFAKLLDDPLFDDVRKDMNSVQRKVSLIQGDLLETGLGLSPQNRRELCQEVSIVFHVAATIRFNENLKVALQTNVIATQEIVNLCKEMPLLAALVYVSTAFSQYPLNEVHEKAYQPPDDPRRISDTVKWLTEADFTVTEPAILGKWPNTYCYTKALAEHVIHESRSDLPVAIFRPSIVISAWKDPIPGWLDNANGPTKVPLGASLGTVRSSYVDRSKVADLVPVDMVVNAIIAAAWETSSGMNGDTKVYNFVSSIQQPVTWGGYMDACKDYAVKNPPLRAVWYYVLVACCRRCTFLVTSFLLDLTSACLKDIIPFLTTGRHKYERFALSQLNVKIRYTFEPCFLHLYSGIYGAMKYSALIKERK</sequence>
<evidence type="ECO:0000256" key="9">
    <source>
        <dbReference type="ARBA" id="ARBA00052530"/>
    </source>
</evidence>
<evidence type="ECO:0000256" key="6">
    <source>
        <dbReference type="ARBA" id="ARBA00022989"/>
    </source>
</evidence>
<accession>A0A6L2Q4I8</accession>
<organism evidence="12 13">
    <name type="scientific">Coptotermes formosanus</name>
    <name type="common">Formosan subterranean termite</name>
    <dbReference type="NCBI Taxonomy" id="36987"/>
    <lineage>
        <taxon>Eukaryota</taxon>
        <taxon>Metazoa</taxon>
        <taxon>Ecdysozoa</taxon>
        <taxon>Arthropoda</taxon>
        <taxon>Hexapoda</taxon>
        <taxon>Insecta</taxon>
        <taxon>Pterygota</taxon>
        <taxon>Neoptera</taxon>
        <taxon>Polyneoptera</taxon>
        <taxon>Dictyoptera</taxon>
        <taxon>Blattodea</taxon>
        <taxon>Blattoidea</taxon>
        <taxon>Termitoidae</taxon>
        <taxon>Rhinotermitidae</taxon>
        <taxon>Coptotermes</taxon>
    </lineage>
</organism>
<dbReference type="Gene3D" id="3.40.50.720">
    <property type="entry name" value="NAD(P)-binding Rossmann-like Domain"/>
    <property type="match status" value="1"/>
</dbReference>
<evidence type="ECO:0000256" key="3">
    <source>
        <dbReference type="ARBA" id="ARBA00022516"/>
    </source>
</evidence>
<name>A0A6L2Q4I8_COPFO</name>
<evidence type="ECO:0000259" key="11">
    <source>
        <dbReference type="Pfam" id="PF07993"/>
    </source>
</evidence>
<keyword evidence="5 10" id="KW-0521">NADP</keyword>
<dbReference type="InterPro" id="IPR013120">
    <property type="entry name" value="FAR_NAD-bd"/>
</dbReference>
<proteinExistence type="inferred from homology"/>